<dbReference type="InterPro" id="IPR057268">
    <property type="entry name" value="Ribosomal_L18"/>
</dbReference>
<evidence type="ECO:0000256" key="4">
    <source>
        <dbReference type="ARBA" id="ARBA00022980"/>
    </source>
</evidence>
<dbReference type="PANTHER" id="PTHR12899">
    <property type="entry name" value="39S RIBOSOMAL PROTEIN L18, MITOCHONDRIAL"/>
    <property type="match status" value="1"/>
</dbReference>
<dbReference type="InterPro" id="IPR005484">
    <property type="entry name" value="Ribosomal_uL18_bac/plant/anim"/>
</dbReference>
<evidence type="ECO:0000256" key="3">
    <source>
        <dbReference type="ARBA" id="ARBA00022884"/>
    </source>
</evidence>
<dbReference type="Pfam" id="PF00861">
    <property type="entry name" value="Ribosomal_L18p"/>
    <property type="match status" value="1"/>
</dbReference>
<organism evidence="8 9">
    <name type="scientific">Candidatus Erwinia haradaeae</name>
    <dbReference type="NCBI Taxonomy" id="1922217"/>
    <lineage>
        <taxon>Bacteria</taxon>
        <taxon>Pseudomonadati</taxon>
        <taxon>Pseudomonadota</taxon>
        <taxon>Gammaproteobacteria</taxon>
        <taxon>Enterobacterales</taxon>
        <taxon>Erwiniaceae</taxon>
        <taxon>Erwinia</taxon>
    </lineage>
</organism>
<proteinExistence type="inferred from homology"/>
<comment type="similarity">
    <text evidence="1 7">Belongs to the universal ribosomal protein uL18 family.</text>
</comment>
<gene>
    <name evidence="7 8" type="primary">rplR</name>
    <name evidence="8" type="ORF">ERCICURT3053_268</name>
</gene>
<dbReference type="SUPFAM" id="SSF53137">
    <property type="entry name" value="Translational machinery components"/>
    <property type="match status" value="1"/>
</dbReference>
<comment type="subunit">
    <text evidence="7">Part of the 50S ribosomal subunit; part of the 5S rRNA/L5/L18/L25 subcomplex. Contacts the 5S and 23S rRNAs.</text>
</comment>
<evidence type="ECO:0000313" key="9">
    <source>
        <dbReference type="Proteomes" id="UP000294364"/>
    </source>
</evidence>
<dbReference type="HAMAP" id="MF_01337_B">
    <property type="entry name" value="Ribosomal_uL18_B"/>
    <property type="match status" value="1"/>
</dbReference>
<dbReference type="InterPro" id="IPR004389">
    <property type="entry name" value="Ribosomal_uL18_bac-type"/>
</dbReference>
<evidence type="ECO:0000313" key="8">
    <source>
        <dbReference type="EMBL" id="VFP78643.1"/>
    </source>
</evidence>
<evidence type="ECO:0000256" key="5">
    <source>
        <dbReference type="ARBA" id="ARBA00023274"/>
    </source>
</evidence>
<dbReference type="RefSeq" id="WP_157991961.1">
    <property type="nucleotide sequence ID" value="NZ_LR217698.1"/>
</dbReference>
<keyword evidence="5 7" id="KW-0687">Ribonucleoprotein</keyword>
<evidence type="ECO:0000256" key="7">
    <source>
        <dbReference type="HAMAP-Rule" id="MF_01337"/>
    </source>
</evidence>
<keyword evidence="2 7" id="KW-0699">rRNA-binding</keyword>
<dbReference type="GO" id="GO:0022625">
    <property type="term" value="C:cytosolic large ribosomal subunit"/>
    <property type="evidence" value="ECO:0007669"/>
    <property type="project" value="TreeGrafter"/>
</dbReference>
<dbReference type="NCBIfam" id="TIGR00060">
    <property type="entry name" value="L18_bact"/>
    <property type="match status" value="1"/>
</dbReference>
<dbReference type="GO" id="GO:0006412">
    <property type="term" value="P:translation"/>
    <property type="evidence" value="ECO:0007669"/>
    <property type="project" value="UniProtKB-UniRule"/>
</dbReference>
<keyword evidence="3 7" id="KW-0694">RNA-binding</keyword>
<dbReference type="EMBL" id="LR217698">
    <property type="protein sequence ID" value="VFP78643.1"/>
    <property type="molecule type" value="Genomic_DNA"/>
</dbReference>
<dbReference type="PANTHER" id="PTHR12899:SF3">
    <property type="entry name" value="LARGE RIBOSOMAL SUBUNIT PROTEIN UL18M"/>
    <property type="match status" value="1"/>
</dbReference>
<dbReference type="OrthoDB" id="9810939at2"/>
<evidence type="ECO:0000256" key="1">
    <source>
        <dbReference type="ARBA" id="ARBA00007116"/>
    </source>
</evidence>
<evidence type="ECO:0000256" key="6">
    <source>
        <dbReference type="ARBA" id="ARBA00035197"/>
    </source>
</evidence>
<keyword evidence="4 7" id="KW-0689">Ribosomal protein</keyword>
<name>A0A451CZM6_9GAMM</name>
<dbReference type="GO" id="GO:0008097">
    <property type="term" value="F:5S rRNA binding"/>
    <property type="evidence" value="ECO:0007669"/>
    <property type="project" value="TreeGrafter"/>
</dbReference>
<evidence type="ECO:0000256" key="2">
    <source>
        <dbReference type="ARBA" id="ARBA00022730"/>
    </source>
</evidence>
<dbReference type="CDD" id="cd00432">
    <property type="entry name" value="Ribosomal_L18_L5e"/>
    <property type="match status" value="1"/>
</dbReference>
<protein>
    <recommendedName>
        <fullName evidence="6 7">Large ribosomal subunit protein uL18</fullName>
    </recommendedName>
</protein>
<reference evidence="8 9" key="1">
    <citation type="submission" date="2019-02" db="EMBL/GenBank/DDBJ databases">
        <authorList>
            <person name="Manzano-Marin A."/>
            <person name="Manzano-Marin A."/>
        </authorList>
    </citation>
    <scope>NUCLEOTIDE SEQUENCE [LARGE SCALE GENOMIC DNA]</scope>
    <source>
        <strain evidence="8 9">ErCicurtihirsuta</strain>
    </source>
</reference>
<dbReference type="Proteomes" id="UP000294364">
    <property type="component" value="Chromosome"/>
</dbReference>
<dbReference type="AlphaFoldDB" id="A0A451CZM6"/>
<comment type="function">
    <text evidence="7">This is one of the proteins that bind and probably mediate the attachment of the 5S RNA into the large ribosomal subunit, where it forms part of the central protuberance.</text>
</comment>
<dbReference type="FunFam" id="3.30.420.100:FF:000001">
    <property type="entry name" value="50S ribosomal protein L18"/>
    <property type="match status" value="1"/>
</dbReference>
<accession>A0A451CZM6</accession>
<dbReference type="Gene3D" id="3.30.420.100">
    <property type="match status" value="1"/>
</dbReference>
<dbReference type="GO" id="GO:0003735">
    <property type="term" value="F:structural constituent of ribosome"/>
    <property type="evidence" value="ECO:0007669"/>
    <property type="project" value="InterPro"/>
</dbReference>
<sequence>MDKKSSRLRRATRVRCKLKALGAIRLVVHRTPHHIYAQIITPSGSDVLVSASTVEKVIRDNLMYTGNKKAAENVGKIIAERALEKGITRVSFDRSGFQYHGRIQVLADSARSAGLLL</sequence>